<reference evidence="1" key="1">
    <citation type="journal article" date="2018" name="Front. Microbiol.">
        <title>Beyond the Limits: tRNA Array Units in Mycobacterium Genomes.</title>
        <authorList>
            <person name="Morgado S.M."/>
            <person name="Vicente A.C."/>
        </authorList>
    </citation>
    <scope>NUCLEOTIDE SEQUENCE</scope>
    <source>
        <strain evidence="1">CBMA 213</strain>
        <plasmid evidence="1">pCBMA213_1</plasmid>
    </source>
</reference>
<gene>
    <name evidence="1" type="ORF">B5P44_p00360</name>
</gene>
<accession>A0A343VRU8</accession>
<evidence type="ECO:0000313" key="1">
    <source>
        <dbReference type="EMBL" id="AVN58622.1"/>
    </source>
</evidence>
<organism evidence="1">
    <name type="scientific">Mycolicibacterium sp. CBMA 213</name>
    <dbReference type="NCBI Taxonomy" id="1968788"/>
    <lineage>
        <taxon>Bacteria</taxon>
        <taxon>Bacillati</taxon>
        <taxon>Actinomycetota</taxon>
        <taxon>Actinomycetes</taxon>
        <taxon>Mycobacteriales</taxon>
        <taxon>Mycobacteriaceae</taxon>
        <taxon>Mycolicibacterium</taxon>
    </lineage>
</organism>
<dbReference type="AlphaFoldDB" id="A0A343VRU8"/>
<dbReference type="RefSeq" id="WP_237025308.1">
    <property type="nucleotide sequence ID" value="NZ_MF600313.1"/>
</dbReference>
<geneLocation type="plasmid" evidence="1">
    <name>pCBMA213_1</name>
</geneLocation>
<keyword evidence="1" id="KW-0614">Plasmid</keyword>
<name>A0A343VRU8_9MYCO</name>
<sequence>MTTGDDVDRESATGATKVVDIEWIEESLHRVRVRVPADFDAEHCDLSNDLATLDGDGFVGLERSVTFLRHVADDGKDYEFFTPPTVA</sequence>
<protein>
    <submittedName>
        <fullName evidence="1">Uncharacterized protein</fullName>
    </submittedName>
</protein>
<dbReference type="EMBL" id="MF600313">
    <property type="protein sequence ID" value="AVN58622.1"/>
    <property type="molecule type" value="Genomic_DNA"/>
</dbReference>
<proteinExistence type="predicted"/>